<reference evidence="6 7" key="2">
    <citation type="journal article" date="2011" name="Stand. Genomic Sci.">
        <title>Complete genome sequence of Calditerrivibrio nitroreducens type strain (Yu37-1).</title>
        <authorList>
            <person name="Pitluck S."/>
            <person name="Sikorski J."/>
            <person name="Zeytun A."/>
            <person name="Lapidus A."/>
            <person name="Nolan M."/>
            <person name="Lucas S."/>
            <person name="Hammon N."/>
            <person name="Deshpande S."/>
            <person name="Cheng J.F."/>
            <person name="Tapia R."/>
            <person name="Han C."/>
            <person name="Goodwin L."/>
            <person name="Liolios K."/>
            <person name="Pagani I."/>
            <person name="Ivanova N."/>
            <person name="Mavromatis K."/>
            <person name="Pati A."/>
            <person name="Chen A."/>
            <person name="Palaniappan K."/>
            <person name="Hauser L."/>
            <person name="Chang Y.J."/>
            <person name="Jeffries C.D."/>
            <person name="Detter J.C."/>
            <person name="Brambilla E."/>
            <person name="Djao O.D."/>
            <person name="Rohde M."/>
            <person name="Spring S."/>
            <person name="Goker M."/>
            <person name="Woyke T."/>
            <person name="Bristow J."/>
            <person name="Eisen J.A."/>
            <person name="Markowitz V."/>
            <person name="Hugenholtz P."/>
            <person name="Kyrpides N.C."/>
            <person name="Klenk H.P."/>
            <person name="Land M."/>
        </authorList>
    </citation>
    <scope>NUCLEOTIDE SEQUENCE [LARGE SCALE GENOMIC DNA]</scope>
    <source>
        <strain evidence="7">DSM 19672 / NBRC 101217 / Yu37-1</strain>
        <plasmid evidence="7">Plasmid pCALNI01</plasmid>
    </source>
</reference>
<evidence type="ECO:0000256" key="4">
    <source>
        <dbReference type="ARBA" id="ARBA00040480"/>
    </source>
</evidence>
<feature type="domain" description="AAA+ ATPase" evidence="5">
    <location>
        <begin position="272"/>
        <end position="409"/>
    </location>
</feature>
<dbReference type="OrthoDB" id="9809379at2"/>
<sequence>MMDYRRSWEKIKEKILTHINCDDYKLFYVSTIEETKVLKMLGEIADQKDVFLYTYDIASGLKCDKDKRIKNLSDDFKKDLSSVIEWVEGQKKGYLVFVNINQHIEQNYFLIRKIKNFVNSIIENNYYIKIFMVSQFVRIPDELQHEACFIDFPLPTRDEIKDIVDNFFKIIQNEPTKEFREQIIDSLLGLREIDIVNALKFALYSGALDKGDVHTIIDIKSQIIKKESLLEFIKITENIENVGGMKNLKDWVLQKKKVIFNLSDAYNYGLENPKGILLFGMPGCGKSLVAKVISNEWKLPLLRLDIGMILGPYVGQSEENIRRAIKIAESIAPVVLWIDELEKAFAGISDGNSGGSDVMKRVFGSFLTWMQEKTKPVFVVATANDISAIPPEFLRKGRFDEIFYVDLPNKDGINEILKIHLRKRNKESWHEFFQEFMPKLSGFSGADIEALVKEIIELSFVNNMTNKKDDISKFIEKTIGDFKPITATMNSKIENLRNKMKEINAKSVD</sequence>
<dbReference type="AlphaFoldDB" id="E4TKA1"/>
<keyword evidence="1" id="KW-0547">Nucleotide-binding</keyword>
<dbReference type="HOGENOM" id="CLU_023673_0_0_0"/>
<dbReference type="InterPro" id="IPR003959">
    <property type="entry name" value="ATPase_AAA_core"/>
</dbReference>
<dbReference type="Gene3D" id="3.40.50.300">
    <property type="entry name" value="P-loop containing nucleotide triphosphate hydrolases"/>
    <property type="match status" value="1"/>
</dbReference>
<dbReference type="RefSeq" id="WP_013447274.1">
    <property type="nucleotide sequence ID" value="NC_014749.1"/>
</dbReference>
<dbReference type="InterPro" id="IPR003593">
    <property type="entry name" value="AAA+_ATPase"/>
</dbReference>
<keyword evidence="6" id="KW-0614">Plasmid</keyword>
<evidence type="ECO:0000256" key="2">
    <source>
        <dbReference type="ARBA" id="ARBA00022840"/>
    </source>
</evidence>
<dbReference type="KEGG" id="cni:Calni_2081"/>
<dbReference type="EMBL" id="CP002348">
    <property type="protein sequence ID" value="ADR19973.1"/>
    <property type="molecule type" value="Genomic_DNA"/>
</dbReference>
<evidence type="ECO:0000256" key="3">
    <source>
        <dbReference type="ARBA" id="ARBA00038088"/>
    </source>
</evidence>
<dbReference type="GO" id="GO:0016887">
    <property type="term" value="F:ATP hydrolysis activity"/>
    <property type="evidence" value="ECO:0007669"/>
    <property type="project" value="InterPro"/>
</dbReference>
<dbReference type="InterPro" id="IPR027417">
    <property type="entry name" value="P-loop_NTPase"/>
</dbReference>
<evidence type="ECO:0000313" key="6">
    <source>
        <dbReference type="EMBL" id="ADR19973.1"/>
    </source>
</evidence>
<dbReference type="SMART" id="SM00382">
    <property type="entry name" value="AAA"/>
    <property type="match status" value="1"/>
</dbReference>
<gene>
    <name evidence="6" type="ordered locus">Calni_2081</name>
</gene>
<name>E4TKA1_CALNY</name>
<protein>
    <recommendedName>
        <fullName evidence="4">Uncharacterized AAA domain-containing protein ycf46</fullName>
    </recommendedName>
</protein>
<dbReference type="InterPro" id="IPR052381">
    <property type="entry name" value="AAA_domain_protein"/>
</dbReference>
<dbReference type="SUPFAM" id="SSF52540">
    <property type="entry name" value="P-loop containing nucleoside triphosphate hydrolases"/>
    <property type="match status" value="1"/>
</dbReference>
<geneLocation type="plasmid" evidence="6 7">
    <name>pCALNI01</name>
</geneLocation>
<evidence type="ECO:0000313" key="7">
    <source>
        <dbReference type="Proteomes" id="UP000007039"/>
    </source>
</evidence>
<dbReference type="eggNOG" id="COG0464">
    <property type="taxonomic scope" value="Bacteria"/>
</dbReference>
<accession>E4TKA1</accession>
<dbReference type="Proteomes" id="UP000007039">
    <property type="component" value="Plasmid pCALNI01"/>
</dbReference>
<evidence type="ECO:0000259" key="5">
    <source>
        <dbReference type="SMART" id="SM00382"/>
    </source>
</evidence>
<dbReference type="GO" id="GO:0005524">
    <property type="term" value="F:ATP binding"/>
    <property type="evidence" value="ECO:0007669"/>
    <property type="project" value="UniProtKB-KW"/>
</dbReference>
<dbReference type="Gene3D" id="1.10.8.60">
    <property type="match status" value="1"/>
</dbReference>
<keyword evidence="7" id="KW-1185">Reference proteome</keyword>
<dbReference type="PANTHER" id="PTHR42960:SF1">
    <property type="entry name" value="YCF46 PROTEIN"/>
    <property type="match status" value="1"/>
</dbReference>
<keyword evidence="2" id="KW-0067">ATP-binding</keyword>
<evidence type="ECO:0000256" key="1">
    <source>
        <dbReference type="ARBA" id="ARBA00022741"/>
    </source>
</evidence>
<reference key="1">
    <citation type="submission" date="2010-11" db="EMBL/GenBank/DDBJ databases">
        <title>The complete genome of plasmid of Calditerrivibrio nitroreducens DSM 19672.</title>
        <authorList>
            <consortium name="US DOE Joint Genome Institute (JGI-PGF)"/>
            <person name="Lucas S."/>
            <person name="Copeland A."/>
            <person name="Lapidus A."/>
            <person name="Bruce D."/>
            <person name="Goodwin L."/>
            <person name="Pitluck S."/>
            <person name="Kyrpides N."/>
            <person name="Mavromatis K."/>
            <person name="Ivanova N."/>
            <person name="Mikhailova N."/>
            <person name="Zeytun A."/>
            <person name="Brettin T."/>
            <person name="Detter J.C."/>
            <person name="Tapia R."/>
            <person name="Han C."/>
            <person name="Land M."/>
            <person name="Hauser L."/>
            <person name="Markowitz V."/>
            <person name="Cheng J.-F."/>
            <person name="Hugenholtz P."/>
            <person name="Woyke T."/>
            <person name="Wu D."/>
            <person name="Spring S."/>
            <person name="Schroeder M."/>
            <person name="Brambilla E."/>
            <person name="Klenk H.-P."/>
            <person name="Eisen J.A."/>
        </authorList>
    </citation>
    <scope>NUCLEOTIDE SEQUENCE</scope>
    <source>
        <strain>DSM 19672</strain>
    </source>
</reference>
<comment type="similarity">
    <text evidence="3">Belongs to the AAA ATPase family. Highly divergent.</text>
</comment>
<dbReference type="PANTHER" id="PTHR42960">
    <property type="entry name" value="YCF46 PROTEIN"/>
    <property type="match status" value="1"/>
</dbReference>
<proteinExistence type="inferred from homology"/>
<dbReference type="Pfam" id="PF00004">
    <property type="entry name" value="AAA"/>
    <property type="match status" value="1"/>
</dbReference>
<organism evidence="6 7">
    <name type="scientific">Calditerrivibrio nitroreducens (strain DSM 19672 / NBRC 101217 / Yu37-1)</name>
    <dbReference type="NCBI Taxonomy" id="768670"/>
    <lineage>
        <taxon>Bacteria</taxon>
        <taxon>Pseudomonadati</taxon>
        <taxon>Deferribacterota</taxon>
        <taxon>Deferribacteres</taxon>
        <taxon>Deferribacterales</taxon>
        <taxon>Calditerrivibrionaceae</taxon>
    </lineage>
</organism>